<feature type="region of interest" description="Disordered" evidence="1">
    <location>
        <begin position="133"/>
        <end position="152"/>
    </location>
</feature>
<feature type="region of interest" description="Disordered" evidence="1">
    <location>
        <begin position="216"/>
        <end position="235"/>
    </location>
</feature>
<dbReference type="OrthoDB" id="12788at2157"/>
<organism evidence="2 3">
    <name type="scientific">Candidatus Nitrosocosmicus franklandianus</name>
    <dbReference type="NCBI Taxonomy" id="1798806"/>
    <lineage>
        <taxon>Archaea</taxon>
        <taxon>Nitrososphaerota</taxon>
        <taxon>Nitrososphaeria</taxon>
        <taxon>Nitrososphaerales</taxon>
        <taxon>Nitrososphaeraceae</taxon>
        <taxon>Candidatus Nitrosocosmicus</taxon>
    </lineage>
</organism>
<name>A0A484IIH8_9ARCH</name>
<reference evidence="2 3" key="1">
    <citation type="submission" date="2019-02" db="EMBL/GenBank/DDBJ databases">
        <authorList>
            <person name="Lehtovirta-Morley E L."/>
        </authorList>
    </citation>
    <scope>NUCLEOTIDE SEQUENCE [LARGE SCALE GENOMIC DNA]</scope>
    <source>
        <strain evidence="2">NFRAN1</strain>
    </source>
</reference>
<evidence type="ECO:0000313" key="3">
    <source>
        <dbReference type="Proteomes" id="UP000294299"/>
    </source>
</evidence>
<dbReference type="AlphaFoldDB" id="A0A484IIH8"/>
<proteinExistence type="predicted"/>
<dbReference type="EMBL" id="LR216287">
    <property type="protein sequence ID" value="VFJ14698.1"/>
    <property type="molecule type" value="Genomic_DNA"/>
</dbReference>
<dbReference type="RefSeq" id="WP_172602267.1">
    <property type="nucleotide sequence ID" value="NZ_LR216287.1"/>
</dbReference>
<evidence type="ECO:0000256" key="1">
    <source>
        <dbReference type="SAM" id="MobiDB-lite"/>
    </source>
</evidence>
<dbReference type="Proteomes" id="UP000294299">
    <property type="component" value="Chromosome NFRAN"/>
</dbReference>
<protein>
    <submittedName>
        <fullName evidence="2">Uncharacterized protein</fullName>
    </submittedName>
</protein>
<gene>
    <name evidence="2" type="ORF">NFRAN_2376</name>
</gene>
<dbReference type="GeneID" id="39421591"/>
<dbReference type="KEGG" id="nfn:NFRAN_2376"/>
<feature type="region of interest" description="Disordered" evidence="1">
    <location>
        <begin position="57"/>
        <end position="122"/>
    </location>
</feature>
<keyword evidence="3" id="KW-1185">Reference proteome</keyword>
<feature type="compositionally biased region" description="Polar residues" evidence="1">
    <location>
        <begin position="133"/>
        <end position="146"/>
    </location>
</feature>
<sequence>MPNHCNLSPIILSIFVVILLVINSTLSGIPSTIFFQNGVNEVTPNNLMTSYVFASPDEEADDTSNNNEDAGEDSQGVPKEEADDTSNNNEDAGEDSQGVPKEEADDTSNNNEDAGEDSQGVPEVAENITTVNPSLTALSEPPQNEQCPAGSPEGCYVKPSPLNARVSCQPGEMELKNVPGGPEGIMCAPIQSTQNQENSNNPIGEKEMLSQNNIPTLDESNSETTVTKSSPASCDSQGTLFDPITNMCKNPQSIQDCAKIMQRYDPNQGKCIRLF</sequence>
<evidence type="ECO:0000313" key="2">
    <source>
        <dbReference type="EMBL" id="VFJ14698.1"/>
    </source>
</evidence>
<accession>A0A484IIH8</accession>